<name>A0A5M3M939_CONPW</name>
<organism evidence="1 2">
    <name type="scientific">Coniophora puteana (strain RWD-64-598)</name>
    <name type="common">Brown rot fungus</name>
    <dbReference type="NCBI Taxonomy" id="741705"/>
    <lineage>
        <taxon>Eukaryota</taxon>
        <taxon>Fungi</taxon>
        <taxon>Dikarya</taxon>
        <taxon>Basidiomycota</taxon>
        <taxon>Agaricomycotina</taxon>
        <taxon>Agaricomycetes</taxon>
        <taxon>Agaricomycetidae</taxon>
        <taxon>Boletales</taxon>
        <taxon>Coniophorineae</taxon>
        <taxon>Coniophoraceae</taxon>
        <taxon>Coniophora</taxon>
    </lineage>
</organism>
<comment type="caution">
    <text evidence="1">The sequence shown here is derived from an EMBL/GenBank/DDBJ whole genome shotgun (WGS) entry which is preliminary data.</text>
</comment>
<evidence type="ECO:0000313" key="2">
    <source>
        <dbReference type="Proteomes" id="UP000053558"/>
    </source>
</evidence>
<keyword evidence="2" id="KW-1185">Reference proteome</keyword>
<dbReference type="KEGG" id="cput:CONPUDRAFT_140035"/>
<dbReference type="AlphaFoldDB" id="A0A5M3M939"/>
<dbReference type="Proteomes" id="UP000053558">
    <property type="component" value="Unassembled WGS sequence"/>
</dbReference>
<dbReference type="GeneID" id="19201438"/>
<proteinExistence type="predicted"/>
<dbReference type="EMBL" id="JH711588">
    <property type="protein sequence ID" value="EIW75613.1"/>
    <property type="molecule type" value="Genomic_DNA"/>
</dbReference>
<evidence type="ECO:0000313" key="1">
    <source>
        <dbReference type="EMBL" id="EIW75613.1"/>
    </source>
</evidence>
<accession>A0A5M3M939</accession>
<protein>
    <submittedName>
        <fullName evidence="1">Uncharacterized protein</fullName>
    </submittedName>
</protein>
<dbReference type="RefSeq" id="XP_007774315.1">
    <property type="nucleotide sequence ID" value="XM_007776125.1"/>
</dbReference>
<reference evidence="2" key="1">
    <citation type="journal article" date="2012" name="Science">
        <title>The Paleozoic origin of enzymatic lignin decomposition reconstructed from 31 fungal genomes.</title>
        <authorList>
            <person name="Floudas D."/>
            <person name="Binder M."/>
            <person name="Riley R."/>
            <person name="Barry K."/>
            <person name="Blanchette R.A."/>
            <person name="Henrissat B."/>
            <person name="Martinez A.T."/>
            <person name="Otillar R."/>
            <person name="Spatafora J.W."/>
            <person name="Yadav J.S."/>
            <person name="Aerts A."/>
            <person name="Benoit I."/>
            <person name="Boyd A."/>
            <person name="Carlson A."/>
            <person name="Copeland A."/>
            <person name="Coutinho P.M."/>
            <person name="de Vries R.P."/>
            <person name="Ferreira P."/>
            <person name="Findley K."/>
            <person name="Foster B."/>
            <person name="Gaskell J."/>
            <person name="Glotzer D."/>
            <person name="Gorecki P."/>
            <person name="Heitman J."/>
            <person name="Hesse C."/>
            <person name="Hori C."/>
            <person name="Igarashi K."/>
            <person name="Jurgens J.A."/>
            <person name="Kallen N."/>
            <person name="Kersten P."/>
            <person name="Kohler A."/>
            <person name="Kuees U."/>
            <person name="Kumar T.K.A."/>
            <person name="Kuo A."/>
            <person name="LaButti K."/>
            <person name="Larrondo L.F."/>
            <person name="Lindquist E."/>
            <person name="Ling A."/>
            <person name="Lombard V."/>
            <person name="Lucas S."/>
            <person name="Lundell T."/>
            <person name="Martin R."/>
            <person name="McLaughlin D.J."/>
            <person name="Morgenstern I."/>
            <person name="Morin E."/>
            <person name="Murat C."/>
            <person name="Nagy L.G."/>
            <person name="Nolan M."/>
            <person name="Ohm R.A."/>
            <person name="Patyshakuliyeva A."/>
            <person name="Rokas A."/>
            <person name="Ruiz-Duenas F.J."/>
            <person name="Sabat G."/>
            <person name="Salamov A."/>
            <person name="Samejima M."/>
            <person name="Schmutz J."/>
            <person name="Slot J.C."/>
            <person name="St John F."/>
            <person name="Stenlid J."/>
            <person name="Sun H."/>
            <person name="Sun S."/>
            <person name="Syed K."/>
            <person name="Tsang A."/>
            <person name="Wiebenga A."/>
            <person name="Young D."/>
            <person name="Pisabarro A."/>
            <person name="Eastwood D.C."/>
            <person name="Martin F."/>
            <person name="Cullen D."/>
            <person name="Grigoriev I.V."/>
            <person name="Hibbett D.S."/>
        </authorList>
    </citation>
    <scope>NUCLEOTIDE SEQUENCE [LARGE SCALE GENOMIC DNA]</scope>
    <source>
        <strain evidence="2">RWD-64-598 SS2</strain>
    </source>
</reference>
<sequence>MICADCTSNHACRMSYTLHKPNRDIWPRLTETSACFSCFVVLDREHTVLRILKCREDPLPLSHRQYQLSLLLLQNPSRISL</sequence>
<gene>
    <name evidence="1" type="ORF">CONPUDRAFT_140035</name>
</gene>